<evidence type="ECO:0000256" key="1">
    <source>
        <dbReference type="ARBA" id="ARBA00005525"/>
    </source>
</evidence>
<name>A0A1F5YD05_9BACT</name>
<comment type="caution">
    <text evidence="6">The sequence shown here is derived from an EMBL/GenBank/DDBJ whole genome shotgun (WGS) entry which is preliminary data.</text>
</comment>
<evidence type="ECO:0000256" key="4">
    <source>
        <dbReference type="HAMAP-Rule" id="MF_01925"/>
    </source>
</evidence>
<dbReference type="Gene3D" id="3.40.50.720">
    <property type="entry name" value="NAD(P)-binding Rossmann-like Domain"/>
    <property type="match status" value="1"/>
</dbReference>
<dbReference type="SUPFAM" id="SSF48179">
    <property type="entry name" value="6-phosphogluconate dehydrogenase C-terminal domain-like"/>
    <property type="match status" value="1"/>
</dbReference>
<comment type="subcellular location">
    <subcellularLocation>
        <location evidence="4">Cytoplasm</location>
    </subcellularLocation>
</comment>
<dbReference type="PROSITE" id="PS00521">
    <property type="entry name" value="P5CR"/>
    <property type="match status" value="1"/>
</dbReference>
<dbReference type="GO" id="GO:0004735">
    <property type="term" value="F:pyrroline-5-carboxylate reductase activity"/>
    <property type="evidence" value="ECO:0007669"/>
    <property type="project" value="UniProtKB-UniRule"/>
</dbReference>
<dbReference type="AlphaFoldDB" id="A0A1F5YD05"/>
<dbReference type="UniPathway" id="UPA00098">
    <property type="reaction ID" value="UER00361"/>
</dbReference>
<keyword evidence="4" id="KW-0963">Cytoplasm</keyword>
<comment type="pathway">
    <text evidence="4">Amino-acid biosynthesis; L-proline biosynthesis; L-proline from L-glutamate 5-semialdehyde: step 1/1.</text>
</comment>
<dbReference type="Gene3D" id="1.10.3730.10">
    <property type="entry name" value="ProC C-terminal domain-like"/>
    <property type="match status" value="1"/>
</dbReference>
<comment type="catalytic activity">
    <reaction evidence="4">
        <text>L-proline + NAD(+) = (S)-1-pyrroline-5-carboxylate + NADH + 2 H(+)</text>
        <dbReference type="Rhea" id="RHEA:14105"/>
        <dbReference type="ChEBI" id="CHEBI:15378"/>
        <dbReference type="ChEBI" id="CHEBI:17388"/>
        <dbReference type="ChEBI" id="CHEBI:57540"/>
        <dbReference type="ChEBI" id="CHEBI:57945"/>
        <dbReference type="ChEBI" id="CHEBI:60039"/>
        <dbReference type="EC" id="1.5.1.2"/>
    </reaction>
</comment>
<evidence type="ECO:0000256" key="2">
    <source>
        <dbReference type="ARBA" id="ARBA00022857"/>
    </source>
</evidence>
<dbReference type="InterPro" id="IPR053790">
    <property type="entry name" value="P5CR-like_CS"/>
</dbReference>
<dbReference type="EC" id="1.5.1.2" evidence="4"/>
<evidence type="ECO:0000313" key="7">
    <source>
        <dbReference type="Proteomes" id="UP000176992"/>
    </source>
</evidence>
<dbReference type="EMBL" id="MFIV01000175">
    <property type="protein sequence ID" value="OGF98067.1"/>
    <property type="molecule type" value="Genomic_DNA"/>
</dbReference>
<keyword evidence="4" id="KW-0641">Proline biosynthesis</keyword>
<protein>
    <recommendedName>
        <fullName evidence="4">Pyrroline-5-carboxylate reductase</fullName>
        <shortName evidence="4">P5C reductase</shortName>
        <shortName evidence="4">P5CR</shortName>
        <ecNumber evidence="4">1.5.1.2</ecNumber>
    </recommendedName>
    <alternativeName>
        <fullName evidence="4">PCA reductase</fullName>
    </alternativeName>
</protein>
<evidence type="ECO:0000313" key="6">
    <source>
        <dbReference type="EMBL" id="OGF98067.1"/>
    </source>
</evidence>
<sequence length="163" mass="16558">MPVVRAMPNIAATVGLSATAIAAGRFALERHLESARRILGAAGSVVELPESLLDAVTGLSGSGPAYVFLFAEALLSGALKVGLPAAEARVLAVQTIKGAAAMLEADPAVHPAVLRDAVTTPGGTTIAGLHELESRGFRDGVIRAIEAATDKSRLLGKGRTGKN</sequence>
<dbReference type="PANTHER" id="PTHR11645:SF0">
    <property type="entry name" value="PYRROLINE-5-CARBOXYLATE REDUCTASE 3"/>
    <property type="match status" value="1"/>
</dbReference>
<dbReference type="Pfam" id="PF14748">
    <property type="entry name" value="P5CR_dimer"/>
    <property type="match status" value="1"/>
</dbReference>
<dbReference type="InterPro" id="IPR008927">
    <property type="entry name" value="6-PGluconate_DH-like_C_sf"/>
</dbReference>
<comment type="function">
    <text evidence="4">Catalyzes the reduction of 1-pyrroline-5-carboxylate (PCA) to L-proline.</text>
</comment>
<accession>A0A1F5YD05</accession>
<comment type="catalytic activity">
    <reaction evidence="4">
        <text>L-proline + NADP(+) = (S)-1-pyrroline-5-carboxylate + NADPH + 2 H(+)</text>
        <dbReference type="Rhea" id="RHEA:14109"/>
        <dbReference type="ChEBI" id="CHEBI:15378"/>
        <dbReference type="ChEBI" id="CHEBI:17388"/>
        <dbReference type="ChEBI" id="CHEBI:57783"/>
        <dbReference type="ChEBI" id="CHEBI:58349"/>
        <dbReference type="ChEBI" id="CHEBI:60039"/>
        <dbReference type="EC" id="1.5.1.2"/>
    </reaction>
</comment>
<proteinExistence type="inferred from homology"/>
<dbReference type="FunFam" id="1.10.3730.10:FF:000001">
    <property type="entry name" value="Pyrroline-5-carboxylate reductase"/>
    <property type="match status" value="1"/>
</dbReference>
<reference evidence="6 7" key="1">
    <citation type="journal article" date="2016" name="Nat. Commun.">
        <title>Thousands of microbial genomes shed light on interconnected biogeochemical processes in an aquifer system.</title>
        <authorList>
            <person name="Anantharaman K."/>
            <person name="Brown C.T."/>
            <person name="Hug L.A."/>
            <person name="Sharon I."/>
            <person name="Castelle C.J."/>
            <person name="Probst A.J."/>
            <person name="Thomas B.C."/>
            <person name="Singh A."/>
            <person name="Wilkins M.J."/>
            <person name="Karaoz U."/>
            <person name="Brodie E.L."/>
            <person name="Williams K.H."/>
            <person name="Hubbard S.S."/>
            <person name="Banfield J.F."/>
        </authorList>
    </citation>
    <scope>NUCLEOTIDE SEQUENCE [LARGE SCALE GENOMIC DNA]</scope>
</reference>
<gene>
    <name evidence="4" type="primary">proC</name>
    <name evidence="6" type="ORF">A2Z86_05040</name>
</gene>
<dbReference type="InterPro" id="IPR029036">
    <property type="entry name" value="P5CR_dimer"/>
</dbReference>
<keyword evidence="4" id="KW-0028">Amino-acid biosynthesis</keyword>
<keyword evidence="2 4" id="KW-0521">NADP</keyword>
<evidence type="ECO:0000256" key="3">
    <source>
        <dbReference type="ARBA" id="ARBA00023002"/>
    </source>
</evidence>
<dbReference type="GO" id="GO:0055129">
    <property type="term" value="P:L-proline biosynthetic process"/>
    <property type="evidence" value="ECO:0007669"/>
    <property type="project" value="UniProtKB-UniRule"/>
</dbReference>
<dbReference type="PANTHER" id="PTHR11645">
    <property type="entry name" value="PYRROLINE-5-CARBOXYLATE REDUCTASE"/>
    <property type="match status" value="1"/>
</dbReference>
<comment type="similarity">
    <text evidence="1 4">Belongs to the pyrroline-5-carboxylate reductase family.</text>
</comment>
<keyword evidence="3 4" id="KW-0560">Oxidoreductase</keyword>
<feature type="domain" description="Pyrroline-5-carboxylate reductase dimerisation" evidence="5">
    <location>
        <begin position="50"/>
        <end position="153"/>
    </location>
</feature>
<dbReference type="Proteomes" id="UP000176992">
    <property type="component" value="Unassembled WGS sequence"/>
</dbReference>
<organism evidence="6 7">
    <name type="scientific">Candidatus Glassbacteria bacterium GWA2_58_10</name>
    <dbReference type="NCBI Taxonomy" id="1817865"/>
    <lineage>
        <taxon>Bacteria</taxon>
        <taxon>Candidatus Glassiibacteriota</taxon>
    </lineage>
</organism>
<dbReference type="HAMAP" id="MF_01925">
    <property type="entry name" value="P5C_reductase"/>
    <property type="match status" value="1"/>
</dbReference>
<evidence type="ECO:0000259" key="5">
    <source>
        <dbReference type="Pfam" id="PF14748"/>
    </source>
</evidence>
<dbReference type="GO" id="GO:0005737">
    <property type="term" value="C:cytoplasm"/>
    <property type="evidence" value="ECO:0007669"/>
    <property type="project" value="UniProtKB-SubCell"/>
</dbReference>
<dbReference type="InterPro" id="IPR000304">
    <property type="entry name" value="Pyrroline-COOH_reductase"/>
</dbReference>